<evidence type="ECO:0000313" key="2">
    <source>
        <dbReference type="EMBL" id="KAK2187361.1"/>
    </source>
</evidence>
<gene>
    <name evidence="2" type="ORF">NP493_168g02000</name>
</gene>
<dbReference type="AlphaFoldDB" id="A0AAD9P3J1"/>
<dbReference type="EMBL" id="JAODUO010000168">
    <property type="protein sequence ID" value="KAK2187361.1"/>
    <property type="molecule type" value="Genomic_DNA"/>
</dbReference>
<feature type="region of interest" description="Disordered" evidence="1">
    <location>
        <begin position="227"/>
        <end position="253"/>
    </location>
</feature>
<feature type="compositionally biased region" description="Basic and acidic residues" evidence="1">
    <location>
        <begin position="28"/>
        <end position="46"/>
    </location>
</feature>
<feature type="compositionally biased region" description="Polar residues" evidence="1">
    <location>
        <begin position="128"/>
        <end position="151"/>
    </location>
</feature>
<sequence>MTANSSETSQRPQAGEMSGSLRRVVQRNSRETTRFDSRIRQLDQQKRTTQARLSREQRDLEAQLERLQEEQRHLAEVDDRRDEGAALGLAGEQVFTTSFSALSVSPSDVINPYPVTMRSRGSPKRTLSDSGTPGTSQLYASSQDHGFSTSRGKLPPLQRTSSRGHMTSDSRSSLSTSRSPSSSSLSLTSRSCISSVSEEPWVGDPEAISSVRRPRRTRLKLRLDQTFSRSHSLKERAGASAGGKTGLSRSHSLRGSVASLDSVSCGSSPLSGSQTSGVFSRAGGLADTPTQLVRSVDCMSEGLAAVDTTAKSRRTRSLKIRTRGRPTEPDELARHASTSSLRDYAGSPETRSSVWTNESTPEPPDETSPSISRRRSNLQVVVPGGSFQPTPPPSPKPSLLSPNTPMAAPSYPLGALRVPSPTLHPDGPSRRHLFSPATSPSTSPKPDV</sequence>
<organism evidence="2 3">
    <name type="scientific">Ridgeia piscesae</name>
    <name type="common">Tubeworm</name>
    <dbReference type="NCBI Taxonomy" id="27915"/>
    <lineage>
        <taxon>Eukaryota</taxon>
        <taxon>Metazoa</taxon>
        <taxon>Spiralia</taxon>
        <taxon>Lophotrochozoa</taxon>
        <taxon>Annelida</taxon>
        <taxon>Polychaeta</taxon>
        <taxon>Sedentaria</taxon>
        <taxon>Canalipalpata</taxon>
        <taxon>Sabellida</taxon>
        <taxon>Siboglinidae</taxon>
        <taxon>Ridgeia</taxon>
    </lineage>
</organism>
<reference evidence="2" key="1">
    <citation type="journal article" date="2023" name="Mol. Biol. Evol.">
        <title>Third-Generation Sequencing Reveals the Adaptive Role of the Epigenome in Three Deep-Sea Polychaetes.</title>
        <authorList>
            <person name="Perez M."/>
            <person name="Aroh O."/>
            <person name="Sun Y."/>
            <person name="Lan Y."/>
            <person name="Juniper S.K."/>
            <person name="Young C.R."/>
            <person name="Angers B."/>
            <person name="Qian P.Y."/>
        </authorList>
    </citation>
    <scope>NUCLEOTIDE SEQUENCE</scope>
    <source>
        <strain evidence="2">R07B-5</strain>
    </source>
</reference>
<protein>
    <submittedName>
        <fullName evidence="2">Uncharacterized protein</fullName>
    </submittedName>
</protein>
<evidence type="ECO:0000313" key="3">
    <source>
        <dbReference type="Proteomes" id="UP001209878"/>
    </source>
</evidence>
<keyword evidence="3" id="KW-1185">Reference proteome</keyword>
<comment type="caution">
    <text evidence="2">The sequence shown here is derived from an EMBL/GenBank/DDBJ whole genome shotgun (WGS) entry which is preliminary data.</text>
</comment>
<feature type="compositionally biased region" description="Basic and acidic residues" evidence="1">
    <location>
        <begin position="325"/>
        <end position="334"/>
    </location>
</feature>
<accession>A0AAD9P3J1</accession>
<feature type="region of interest" description="Disordered" evidence="1">
    <location>
        <begin position="309"/>
        <end position="448"/>
    </location>
</feature>
<dbReference type="Proteomes" id="UP001209878">
    <property type="component" value="Unassembled WGS sequence"/>
</dbReference>
<proteinExistence type="predicted"/>
<feature type="compositionally biased region" description="Low complexity" evidence="1">
    <location>
        <begin position="435"/>
        <end position="448"/>
    </location>
</feature>
<feature type="region of interest" description="Disordered" evidence="1">
    <location>
        <begin position="106"/>
        <end position="189"/>
    </location>
</feature>
<feature type="compositionally biased region" description="Polar residues" evidence="1">
    <location>
        <begin position="1"/>
        <end position="12"/>
    </location>
</feature>
<evidence type="ECO:0000256" key="1">
    <source>
        <dbReference type="SAM" id="MobiDB-lite"/>
    </source>
</evidence>
<feature type="region of interest" description="Disordered" evidence="1">
    <location>
        <begin position="1"/>
        <end position="57"/>
    </location>
</feature>
<name>A0AAD9P3J1_RIDPI</name>
<feature type="compositionally biased region" description="Low complexity" evidence="1">
    <location>
        <begin position="167"/>
        <end position="189"/>
    </location>
</feature>
<feature type="compositionally biased region" description="Basic residues" evidence="1">
    <location>
        <begin position="311"/>
        <end position="324"/>
    </location>
</feature>